<organism evidence="2 3">
    <name type="scientific">Macrostomum lignano</name>
    <dbReference type="NCBI Taxonomy" id="282301"/>
    <lineage>
        <taxon>Eukaryota</taxon>
        <taxon>Metazoa</taxon>
        <taxon>Spiralia</taxon>
        <taxon>Lophotrochozoa</taxon>
        <taxon>Platyhelminthes</taxon>
        <taxon>Rhabditophora</taxon>
        <taxon>Macrostomorpha</taxon>
        <taxon>Macrostomida</taxon>
        <taxon>Macrostomidae</taxon>
        <taxon>Macrostomum</taxon>
    </lineage>
</organism>
<dbReference type="WBParaSite" id="maker-uti_cns_0016717-snap-gene-0.2-mRNA-1">
    <property type="protein sequence ID" value="maker-uti_cns_0016717-snap-gene-0.2-mRNA-1"/>
    <property type="gene ID" value="maker-uti_cns_0016717-snap-gene-0.2"/>
</dbReference>
<keyword evidence="2" id="KW-1185">Reference proteome</keyword>
<evidence type="ECO:0000313" key="2">
    <source>
        <dbReference type="Proteomes" id="UP000095280"/>
    </source>
</evidence>
<protein>
    <submittedName>
        <fullName evidence="3">Fimbrial protein</fullName>
    </submittedName>
</protein>
<dbReference type="Proteomes" id="UP000095280">
    <property type="component" value="Unplaced"/>
</dbReference>
<dbReference type="AlphaFoldDB" id="A0A1I8IUA9"/>
<evidence type="ECO:0000313" key="3">
    <source>
        <dbReference type="WBParaSite" id="maker-uti_cns_0016717-snap-gene-0.2-mRNA-1"/>
    </source>
</evidence>
<proteinExistence type="predicted"/>
<keyword evidence="1" id="KW-0732">Signal</keyword>
<accession>A0A1I8IUA9</accession>
<name>A0A1I8IUA9_9PLAT</name>
<reference evidence="3" key="1">
    <citation type="submission" date="2016-11" db="UniProtKB">
        <authorList>
            <consortium name="WormBaseParasite"/>
        </authorList>
    </citation>
    <scope>IDENTIFICATION</scope>
</reference>
<feature type="signal peptide" evidence="1">
    <location>
        <begin position="1"/>
        <end position="23"/>
    </location>
</feature>
<feature type="chain" id="PRO_5009321224" evidence="1">
    <location>
        <begin position="24"/>
        <end position="76"/>
    </location>
</feature>
<sequence>MTNIPDLRMFLLLSCLMLTGAEAAKPSVLISGAFYHRNSGTNPTTIEMSQSTSSWQFACRWIRSSSNENPVLAVEA</sequence>
<evidence type="ECO:0000256" key="1">
    <source>
        <dbReference type="SAM" id="SignalP"/>
    </source>
</evidence>